<dbReference type="GO" id="GO:0042834">
    <property type="term" value="F:peptidoglycan binding"/>
    <property type="evidence" value="ECO:0007669"/>
    <property type="project" value="InterPro"/>
</dbReference>
<dbReference type="Pfam" id="PF05036">
    <property type="entry name" value="SPOR"/>
    <property type="match status" value="1"/>
</dbReference>
<feature type="domain" description="SPOR" evidence="3">
    <location>
        <begin position="299"/>
        <end position="377"/>
    </location>
</feature>
<dbReference type="Proteomes" id="UP000192505">
    <property type="component" value="Unassembled WGS sequence"/>
</dbReference>
<name>A0A1W9KUG9_9BURK</name>
<sequence length="377" mass="37819">MPEAAAPSDAPVSLDTSPELAMPALHRAVIGPIGNDYYLPIFSRFEAAGEATLSWNWSACLYHLNWMIFRGLWGAALVFAGGMLGLGIGLVALGNGVFAWPPEVLYGALLTMLGLGCLVPGAWGNALFFNHSRKAMMAAIEANPTLALACAQLEGQASSRRRFITLVAVNAALLALAGGAYVMLTTDDAAPVALPPVSPPAAAASASAPAPEPVLAGASSPASAALPVASAPEQDASAAEAAASSVPAASDALAAPDQTAAPLVSAPQATAAQPVSAPASATLATPPPPDAASSPTATPAPKRGFYVNAGLFANPMNASNTLAKLEAAGLPATSQVLTTSQGPRTRVRVGPFAKRAQAEAAVKKIKALKLDAALAKP</sequence>
<evidence type="ECO:0000259" key="3">
    <source>
        <dbReference type="PROSITE" id="PS51724"/>
    </source>
</evidence>
<proteinExistence type="predicted"/>
<dbReference type="InterPro" id="IPR007730">
    <property type="entry name" value="SPOR-like_dom"/>
</dbReference>
<reference evidence="4 5" key="1">
    <citation type="submission" date="2017-01" db="EMBL/GenBank/DDBJ databases">
        <title>Novel large sulfur bacteria in the metagenomes of groundwater-fed chemosynthetic microbial mats in the Lake Huron basin.</title>
        <authorList>
            <person name="Sharrar A.M."/>
            <person name="Flood B.E."/>
            <person name="Bailey J.V."/>
            <person name="Jones D.S."/>
            <person name="Biddanda B."/>
            <person name="Ruberg S.A."/>
            <person name="Marcus D.N."/>
            <person name="Dick G.J."/>
        </authorList>
    </citation>
    <scope>NUCLEOTIDE SEQUENCE [LARGE SCALE GENOMIC DNA]</scope>
    <source>
        <strain evidence="4">A7</strain>
    </source>
</reference>
<feature type="transmembrane region" description="Helical" evidence="2">
    <location>
        <begin position="163"/>
        <end position="184"/>
    </location>
</feature>
<dbReference type="PROSITE" id="PS51724">
    <property type="entry name" value="SPOR"/>
    <property type="match status" value="1"/>
</dbReference>
<dbReference type="InterPro" id="IPR036680">
    <property type="entry name" value="SPOR-like_sf"/>
</dbReference>
<gene>
    <name evidence="4" type="ORF">BWK72_10480</name>
</gene>
<feature type="region of interest" description="Disordered" evidence="1">
    <location>
        <begin position="265"/>
        <end position="299"/>
    </location>
</feature>
<dbReference type="AlphaFoldDB" id="A0A1W9KUG9"/>
<feature type="transmembrane region" description="Helical" evidence="2">
    <location>
        <begin position="72"/>
        <end position="93"/>
    </location>
</feature>
<dbReference type="EMBL" id="MTEI01000005">
    <property type="protein sequence ID" value="OQW88153.1"/>
    <property type="molecule type" value="Genomic_DNA"/>
</dbReference>
<accession>A0A1W9KUG9</accession>
<evidence type="ECO:0000313" key="4">
    <source>
        <dbReference type="EMBL" id="OQW88153.1"/>
    </source>
</evidence>
<comment type="caution">
    <text evidence="4">The sequence shown here is derived from an EMBL/GenBank/DDBJ whole genome shotgun (WGS) entry which is preliminary data.</text>
</comment>
<dbReference type="SUPFAM" id="SSF110997">
    <property type="entry name" value="Sporulation related repeat"/>
    <property type="match status" value="1"/>
</dbReference>
<keyword evidence="2" id="KW-0472">Membrane</keyword>
<evidence type="ECO:0000256" key="2">
    <source>
        <dbReference type="SAM" id="Phobius"/>
    </source>
</evidence>
<evidence type="ECO:0000256" key="1">
    <source>
        <dbReference type="SAM" id="MobiDB-lite"/>
    </source>
</evidence>
<keyword evidence="2" id="KW-0812">Transmembrane</keyword>
<keyword evidence="2" id="KW-1133">Transmembrane helix</keyword>
<evidence type="ECO:0000313" key="5">
    <source>
        <dbReference type="Proteomes" id="UP000192505"/>
    </source>
</evidence>
<organism evidence="4 5">
    <name type="scientific">Rhodoferax ferrireducens</name>
    <dbReference type="NCBI Taxonomy" id="192843"/>
    <lineage>
        <taxon>Bacteria</taxon>
        <taxon>Pseudomonadati</taxon>
        <taxon>Pseudomonadota</taxon>
        <taxon>Betaproteobacteria</taxon>
        <taxon>Burkholderiales</taxon>
        <taxon>Comamonadaceae</taxon>
        <taxon>Rhodoferax</taxon>
    </lineage>
</organism>
<dbReference type="Gene3D" id="3.30.70.1070">
    <property type="entry name" value="Sporulation related repeat"/>
    <property type="match status" value="1"/>
</dbReference>
<protein>
    <recommendedName>
        <fullName evidence="3">SPOR domain-containing protein</fullName>
    </recommendedName>
</protein>
<feature type="transmembrane region" description="Helical" evidence="2">
    <location>
        <begin position="105"/>
        <end position="128"/>
    </location>
</feature>